<dbReference type="Proteomes" id="UP000230434">
    <property type="component" value="Unassembled WGS sequence"/>
</dbReference>
<dbReference type="AlphaFoldDB" id="A0A2M7YP14"/>
<sequence length="111" mass="13422">MIRLELKICEKGKKCLHFRIKELVDSLKQRDKVKPEQLPDFRQRIKEIGKLVREFEKEITEKFNPKTRTYSCIDPMQIAWGRRAFRAEIQRLKEIKIIQKKNHSFAKEVPK</sequence>
<name>A0A2M7YP14_9BACT</name>
<organism evidence="1 2">
    <name type="scientific">Candidatus Portnoybacteria bacterium CG_4_9_14_3_um_filter_40_10</name>
    <dbReference type="NCBI Taxonomy" id="1974804"/>
    <lineage>
        <taxon>Bacteria</taxon>
        <taxon>Candidatus Portnoyibacteriota</taxon>
    </lineage>
</organism>
<evidence type="ECO:0000313" key="2">
    <source>
        <dbReference type="Proteomes" id="UP000230434"/>
    </source>
</evidence>
<comment type="caution">
    <text evidence="1">The sequence shown here is derived from an EMBL/GenBank/DDBJ whole genome shotgun (WGS) entry which is preliminary data.</text>
</comment>
<proteinExistence type="predicted"/>
<reference evidence="2" key="1">
    <citation type="submission" date="2017-09" db="EMBL/GenBank/DDBJ databases">
        <title>Depth-based differentiation of microbial function through sediment-hosted aquifers and enrichment of novel symbionts in the deep terrestrial subsurface.</title>
        <authorList>
            <person name="Probst A.J."/>
            <person name="Ladd B."/>
            <person name="Jarett J.K."/>
            <person name="Geller-Mcgrath D.E."/>
            <person name="Sieber C.M.K."/>
            <person name="Emerson J.B."/>
            <person name="Anantharaman K."/>
            <person name="Thomas B.C."/>
            <person name="Malmstrom R."/>
            <person name="Stieglmeier M."/>
            <person name="Klingl A."/>
            <person name="Woyke T."/>
            <person name="Ryan C.M."/>
            <person name="Banfield J.F."/>
        </authorList>
    </citation>
    <scope>NUCLEOTIDE SEQUENCE [LARGE SCALE GENOMIC DNA]</scope>
</reference>
<protein>
    <submittedName>
        <fullName evidence="1">Uncharacterized protein</fullName>
    </submittedName>
</protein>
<evidence type="ECO:0000313" key="1">
    <source>
        <dbReference type="EMBL" id="PJA64708.1"/>
    </source>
</evidence>
<gene>
    <name evidence="1" type="ORF">CO159_01655</name>
</gene>
<dbReference type="EMBL" id="PFWF01000036">
    <property type="protein sequence ID" value="PJA64708.1"/>
    <property type="molecule type" value="Genomic_DNA"/>
</dbReference>
<accession>A0A2M7YP14</accession>